<feature type="transmembrane region" description="Helical" evidence="6">
    <location>
        <begin position="44"/>
        <end position="64"/>
    </location>
</feature>
<dbReference type="InterPro" id="IPR000175">
    <property type="entry name" value="Na/ntran_symport"/>
</dbReference>
<feature type="transmembrane region" description="Helical" evidence="6">
    <location>
        <begin position="219"/>
        <end position="247"/>
    </location>
</feature>
<evidence type="ECO:0000256" key="1">
    <source>
        <dbReference type="ARBA" id="ARBA00004141"/>
    </source>
</evidence>
<evidence type="ECO:0000313" key="8">
    <source>
        <dbReference type="Proteomes" id="UP000765845"/>
    </source>
</evidence>
<dbReference type="EMBL" id="JAAWWK010000006">
    <property type="protein sequence ID" value="NKI19110.1"/>
    <property type="molecule type" value="Genomic_DNA"/>
</dbReference>
<feature type="transmembrane region" description="Helical" evidence="6">
    <location>
        <begin position="428"/>
        <end position="451"/>
    </location>
</feature>
<dbReference type="PRINTS" id="PR00176">
    <property type="entry name" value="NANEUSMPORT"/>
</dbReference>
<keyword evidence="3 6" id="KW-0812">Transmembrane</keyword>
<keyword evidence="5 6" id="KW-0472">Membrane</keyword>
<feature type="transmembrane region" description="Helical" evidence="6">
    <location>
        <begin position="259"/>
        <end position="281"/>
    </location>
</feature>
<evidence type="ECO:0000256" key="4">
    <source>
        <dbReference type="ARBA" id="ARBA00022989"/>
    </source>
</evidence>
<feature type="transmembrane region" description="Helical" evidence="6">
    <location>
        <begin position="315"/>
        <end position="332"/>
    </location>
</feature>
<evidence type="ECO:0000256" key="5">
    <source>
        <dbReference type="ARBA" id="ARBA00023136"/>
    </source>
</evidence>
<dbReference type="Pfam" id="PF00209">
    <property type="entry name" value="SNF"/>
    <property type="match status" value="2"/>
</dbReference>
<dbReference type="SUPFAM" id="SSF161070">
    <property type="entry name" value="SNF-like"/>
    <property type="match status" value="1"/>
</dbReference>
<keyword evidence="2" id="KW-0813">Transport</keyword>
<accession>A0ABX1GJH6</accession>
<feature type="transmembrane region" description="Helical" evidence="6">
    <location>
        <begin position="287"/>
        <end position="308"/>
    </location>
</feature>
<feature type="transmembrane region" description="Helical" evidence="6">
    <location>
        <begin position="100"/>
        <end position="121"/>
    </location>
</feature>
<keyword evidence="4 6" id="KW-1133">Transmembrane helix</keyword>
<reference evidence="7 8" key="1">
    <citation type="submission" date="2020-04" db="EMBL/GenBank/DDBJ databases">
        <authorList>
            <person name="Yoon J."/>
        </authorList>
    </citation>
    <scope>NUCLEOTIDE SEQUENCE [LARGE SCALE GENOMIC DNA]</scope>
    <source>
        <strain evidence="7 8">KMU-166</strain>
    </source>
</reference>
<dbReference type="PROSITE" id="PS50267">
    <property type="entry name" value="NA_NEUROTRAN_SYMP_3"/>
    <property type="match status" value="1"/>
</dbReference>
<feature type="transmembrane region" description="Helical" evidence="6">
    <location>
        <begin position="344"/>
        <end position="367"/>
    </location>
</feature>
<comment type="subcellular location">
    <subcellularLocation>
        <location evidence="1">Membrane</location>
        <topology evidence="1">Multi-pass membrane protein</topology>
    </subcellularLocation>
</comment>
<name>A0ABX1GJH6_9GAMM</name>
<feature type="transmembrane region" description="Helical" evidence="6">
    <location>
        <begin position="388"/>
        <end position="408"/>
    </location>
</feature>
<dbReference type="PANTHER" id="PTHR42948">
    <property type="entry name" value="TRANSPORTER"/>
    <property type="match status" value="1"/>
</dbReference>
<dbReference type="InterPro" id="IPR037272">
    <property type="entry name" value="SNS_sf"/>
</dbReference>
<proteinExistence type="predicted"/>
<dbReference type="RefSeq" id="WP_168451606.1">
    <property type="nucleotide sequence ID" value="NZ_JAAWWK010000006.1"/>
</dbReference>
<evidence type="ECO:0000313" key="7">
    <source>
        <dbReference type="EMBL" id="NKI19110.1"/>
    </source>
</evidence>
<comment type="caution">
    <text evidence="7">The sequence shown here is derived from an EMBL/GenBank/DDBJ whole genome shotgun (WGS) entry which is preliminary data.</text>
</comment>
<protein>
    <recommendedName>
        <fullName evidence="9">Sodium:neurotransmitter symporter family protein</fullName>
    </recommendedName>
</protein>
<evidence type="ECO:0008006" key="9">
    <source>
        <dbReference type="Google" id="ProtNLM"/>
    </source>
</evidence>
<organism evidence="7 8">
    <name type="scientific">Spongiibacter thalassae</name>
    <dbReference type="NCBI Taxonomy" id="2721624"/>
    <lineage>
        <taxon>Bacteria</taxon>
        <taxon>Pseudomonadati</taxon>
        <taxon>Pseudomonadota</taxon>
        <taxon>Gammaproteobacteria</taxon>
        <taxon>Cellvibrionales</taxon>
        <taxon>Spongiibacteraceae</taxon>
        <taxon>Spongiibacter</taxon>
    </lineage>
</organism>
<dbReference type="PANTHER" id="PTHR42948:SF1">
    <property type="entry name" value="TRANSPORTER"/>
    <property type="match status" value="1"/>
</dbReference>
<feature type="transmembrane region" description="Helical" evidence="6">
    <location>
        <begin position="155"/>
        <end position="173"/>
    </location>
</feature>
<evidence type="ECO:0000256" key="3">
    <source>
        <dbReference type="ARBA" id="ARBA00022692"/>
    </source>
</evidence>
<evidence type="ECO:0000256" key="2">
    <source>
        <dbReference type="ARBA" id="ARBA00022448"/>
    </source>
</evidence>
<dbReference type="Proteomes" id="UP000765845">
    <property type="component" value="Unassembled WGS sequence"/>
</dbReference>
<evidence type="ECO:0000256" key="6">
    <source>
        <dbReference type="SAM" id="Phobius"/>
    </source>
</evidence>
<keyword evidence="8" id="KW-1185">Reference proteome</keyword>
<feature type="transmembrane region" description="Helical" evidence="6">
    <location>
        <begin position="178"/>
        <end position="199"/>
    </location>
</feature>
<gene>
    <name evidence="7" type="ORF">HCU74_17005</name>
</gene>
<sequence>MAIKKRKVQGIWSSRWTFLAAATGLVVSLGDFWAVPQAISANGGAAYLLAYLLCLLFVVLPVAVAEVRVAVRARANPVHAVDQLAHFAGASRHWSLVTQVAAVAGLLLAANLGVVAAWLLAYVPIMATGVLEAASLDMAANEFQALLDNPASSQYWHRLFLGAVVVLSAISVVKGMALVLRIVLPVLFLAMLGLLYYSSELGDYNAALTGMFSYRPAEFSWWALLSAMKHAFYTLAIGTGALMAYGAYFPSGRSVSRQLAFLALLDTTVMLLGGLVIVALVNDQHIQAGRGLALMFISLPYTFGNLVFGDIAGTAFFIMVGILVITSVVALLEPTVAYLVERWAVPRGLSAVLTGMVAWLMGDLAMVSLNADSPLQFYSRTLLEWSDIIVGSVLLPLCALCFTLFAAWRVPGPVHGVRDHWLEKAFFWLWQTMLRYIAPPALLVVLVAGLYQRLLM</sequence>